<feature type="domain" description="Peptidase S1" evidence="9">
    <location>
        <begin position="49"/>
        <end position="259"/>
    </location>
</feature>
<keyword evidence="8" id="KW-0732">Signal</keyword>
<evidence type="ECO:0000259" key="9">
    <source>
        <dbReference type="PROSITE" id="PS50240"/>
    </source>
</evidence>
<dbReference type="EMBL" id="KR024678">
    <property type="protein sequence ID" value="ALE15220.1"/>
    <property type="molecule type" value="mRNA"/>
</dbReference>
<keyword evidence="3" id="KW-1015">Disulfide bond</keyword>
<dbReference type="PROSITE" id="PS50240">
    <property type="entry name" value="TRYPSIN_DOM"/>
    <property type="match status" value="1"/>
</dbReference>
<reference evidence="10" key="1">
    <citation type="submission" date="2015-03" db="EMBL/GenBank/DDBJ databases">
        <title>Comparative analyses of expression profiling of trypsin and chymotrypsin genes from Lepidoptera species with different levels of sensitivity to soybean peptidase inhibitors.</title>
        <authorList>
            <person name="Souza T.P."/>
            <person name="Dias R.O."/>
            <person name="Castelhano E.C."/>
            <person name="Brandao M.M."/>
            <person name="Moura D.S."/>
            <person name="Silva-Filho M.C."/>
        </authorList>
    </citation>
    <scope>NUCLEOTIDE SEQUENCE</scope>
    <source>
        <strain evidence="10">V3_511</strain>
        <tissue evidence="10">Midgut</tissue>
    </source>
</reference>
<keyword evidence="7 10" id="KW-0378">Hydrolase</keyword>
<dbReference type="SMART" id="SM00020">
    <property type="entry name" value="Tryp_SPc"/>
    <property type="match status" value="1"/>
</dbReference>
<dbReference type="InterPro" id="IPR033116">
    <property type="entry name" value="TRYPSIN_SER"/>
</dbReference>
<dbReference type="CDD" id="cd00190">
    <property type="entry name" value="Tryp_SPc"/>
    <property type="match status" value="1"/>
</dbReference>
<dbReference type="Pfam" id="PF00089">
    <property type="entry name" value="Trypsin"/>
    <property type="match status" value="1"/>
</dbReference>
<evidence type="ECO:0000256" key="8">
    <source>
        <dbReference type="SAM" id="SignalP"/>
    </source>
</evidence>
<name>A0A0M4MQT7_9NEOP</name>
<comment type="subcellular location">
    <subcellularLocation>
        <location evidence="1">Secreted</location>
        <location evidence="1">Extracellular space</location>
    </subcellularLocation>
</comment>
<evidence type="ECO:0000256" key="6">
    <source>
        <dbReference type="ARBA" id="ARBA00084094"/>
    </source>
</evidence>
<evidence type="ECO:0000256" key="1">
    <source>
        <dbReference type="ARBA" id="ARBA00004239"/>
    </source>
</evidence>
<dbReference type="InterPro" id="IPR043504">
    <property type="entry name" value="Peptidase_S1_PA_chymotrypsin"/>
</dbReference>
<keyword evidence="7" id="KW-0720">Serine protease</keyword>
<dbReference type="PRINTS" id="PR00722">
    <property type="entry name" value="CHYMOTRYPSIN"/>
</dbReference>
<dbReference type="GO" id="GO:0006508">
    <property type="term" value="P:proteolysis"/>
    <property type="evidence" value="ECO:0007669"/>
    <property type="project" value="UniProtKB-KW"/>
</dbReference>
<feature type="non-terminal residue" evidence="10">
    <location>
        <position position="259"/>
    </location>
</feature>
<dbReference type="GO" id="GO:0005576">
    <property type="term" value="C:extracellular region"/>
    <property type="evidence" value="ECO:0007669"/>
    <property type="project" value="UniProtKB-SubCell"/>
</dbReference>
<dbReference type="PANTHER" id="PTHR24252:SF7">
    <property type="entry name" value="HYALIN"/>
    <property type="match status" value="1"/>
</dbReference>
<protein>
    <submittedName>
        <fullName evidence="10">Chymotrypsin-like serine protease</fullName>
        <ecNumber evidence="10">3.4.21.1</ecNumber>
    </submittedName>
</protein>
<comment type="function">
    <text evidence="5">Fibrinolytic activity; shows preferential cleavage of Arg-Gly bonds in all three fibrinogen chains. Contact with the caterpillars causes severe bleeding, due the anticoagulant effect of the protein.</text>
</comment>
<evidence type="ECO:0000256" key="4">
    <source>
        <dbReference type="ARBA" id="ARBA00023240"/>
    </source>
</evidence>
<dbReference type="InterPro" id="IPR018114">
    <property type="entry name" value="TRYPSIN_HIS"/>
</dbReference>
<evidence type="ECO:0000256" key="7">
    <source>
        <dbReference type="RuleBase" id="RU363034"/>
    </source>
</evidence>
<dbReference type="GO" id="GO:0090729">
    <property type="term" value="F:toxin activity"/>
    <property type="evidence" value="ECO:0007669"/>
    <property type="project" value="UniProtKB-KW"/>
</dbReference>
<dbReference type="PANTHER" id="PTHR24252">
    <property type="entry name" value="ACROSIN-RELATED"/>
    <property type="match status" value="1"/>
</dbReference>
<proteinExistence type="evidence at transcript level"/>
<sequence>ALVVLVVVASAGAFVEVTNSRGYHEDVGIPLAQKIKAREDAILARNGRIVGGVSAPPSEHPYLAGLIINFWNIAGQSVCGSSLLSSTRLVTAAHCWFDGVNQGSQFTVVLGTNLLFQGGQRIPTSQVIMHPQWTPTTLANDVAMIYLPFPVTFTTTIQPIALPNWQELGDLFVGNWATAAGYGFTSDQQTGVTLAQSVSQVNLQVITEVQCRAVFGPNFIIHSTLCTNGAGGVGVCQGDSGGPLFVNRGGRRVLIGISS</sequence>
<dbReference type="InterPro" id="IPR001254">
    <property type="entry name" value="Trypsin_dom"/>
</dbReference>
<feature type="signal peptide" evidence="8">
    <location>
        <begin position="1"/>
        <end position="20"/>
    </location>
</feature>
<evidence type="ECO:0000313" key="10">
    <source>
        <dbReference type="EMBL" id="ALE15220.1"/>
    </source>
</evidence>
<dbReference type="PROSITE" id="PS00134">
    <property type="entry name" value="TRYPSIN_HIS"/>
    <property type="match status" value="1"/>
</dbReference>
<evidence type="ECO:0000256" key="5">
    <source>
        <dbReference type="ARBA" id="ARBA00055534"/>
    </source>
</evidence>
<keyword evidence="6" id="KW-1205">Fibrinolytic toxin</keyword>
<feature type="chain" id="PRO_5005798621" evidence="8">
    <location>
        <begin position="21"/>
        <end position="259"/>
    </location>
</feature>
<dbReference type="PROSITE" id="PS00135">
    <property type="entry name" value="TRYPSIN_SER"/>
    <property type="match status" value="1"/>
</dbReference>
<evidence type="ECO:0000256" key="3">
    <source>
        <dbReference type="ARBA" id="ARBA00023157"/>
    </source>
</evidence>
<organism evidence="10">
    <name type="scientific">Diatraea saccharalis</name>
    <name type="common">sugarcane borer</name>
    <dbReference type="NCBI Taxonomy" id="40085"/>
    <lineage>
        <taxon>Eukaryota</taxon>
        <taxon>Metazoa</taxon>
        <taxon>Ecdysozoa</taxon>
        <taxon>Arthropoda</taxon>
        <taxon>Hexapoda</taxon>
        <taxon>Insecta</taxon>
        <taxon>Pterygota</taxon>
        <taxon>Neoptera</taxon>
        <taxon>Endopterygota</taxon>
        <taxon>Lepidoptera</taxon>
        <taxon>Glossata</taxon>
        <taxon>Ditrysia</taxon>
        <taxon>Pyraloidea</taxon>
        <taxon>Crambidae</taxon>
        <taxon>Crambinae</taxon>
        <taxon>Diatraea</taxon>
    </lineage>
</organism>
<dbReference type="GO" id="GO:0004252">
    <property type="term" value="F:serine-type endopeptidase activity"/>
    <property type="evidence" value="ECO:0007669"/>
    <property type="project" value="UniProtKB-EC"/>
</dbReference>
<dbReference type="FunFam" id="2.40.10.10:FF:000068">
    <property type="entry name" value="transmembrane protease serine 2"/>
    <property type="match status" value="1"/>
</dbReference>
<keyword evidence="4" id="KW-1199">Hemostasis impairing toxin</keyword>
<accession>A0A0M4MQT7</accession>
<dbReference type="AlphaFoldDB" id="A0A0M4MQT7"/>
<dbReference type="InterPro" id="IPR001314">
    <property type="entry name" value="Peptidase_S1A"/>
</dbReference>
<evidence type="ECO:0000256" key="2">
    <source>
        <dbReference type="ARBA" id="ARBA00022656"/>
    </source>
</evidence>
<dbReference type="EC" id="3.4.21.1" evidence="10"/>
<keyword evidence="7 10" id="KW-0645">Protease</keyword>
<feature type="non-terminal residue" evidence="10">
    <location>
        <position position="1"/>
    </location>
</feature>
<dbReference type="Gene3D" id="2.40.10.10">
    <property type="entry name" value="Trypsin-like serine proteases"/>
    <property type="match status" value="1"/>
</dbReference>
<keyword evidence="2" id="KW-0800">Toxin</keyword>
<dbReference type="InterPro" id="IPR009003">
    <property type="entry name" value="Peptidase_S1_PA"/>
</dbReference>
<dbReference type="SUPFAM" id="SSF50494">
    <property type="entry name" value="Trypsin-like serine proteases"/>
    <property type="match status" value="1"/>
</dbReference>